<name>A0A1C2DVE8_9HYPH</name>
<dbReference type="Gene3D" id="3.30.1330.40">
    <property type="entry name" value="RutC-like"/>
    <property type="match status" value="1"/>
</dbReference>
<reference evidence="1 2" key="1">
    <citation type="submission" date="2016-08" db="EMBL/GenBank/DDBJ databases">
        <title>Whole genome sequence of Mesorhizobium sp. strain UASWS1009 isolated from industrial sewage.</title>
        <authorList>
            <person name="Crovadore J."/>
            <person name="Calmin G."/>
            <person name="Chablais R."/>
            <person name="Cochard B."/>
            <person name="Lefort F."/>
        </authorList>
    </citation>
    <scope>NUCLEOTIDE SEQUENCE [LARGE SCALE GENOMIC DNA]</scope>
    <source>
        <strain evidence="1 2">UASWS1009</strain>
    </source>
</reference>
<dbReference type="InterPro" id="IPR035959">
    <property type="entry name" value="RutC-like_sf"/>
</dbReference>
<dbReference type="EMBL" id="MDEO01000031">
    <property type="protein sequence ID" value="OCX18724.1"/>
    <property type="molecule type" value="Genomic_DNA"/>
</dbReference>
<accession>A0A1C2DVE8</accession>
<dbReference type="RefSeq" id="WP_024926085.1">
    <property type="nucleotide sequence ID" value="NZ_MDEO01000031.1"/>
</dbReference>
<dbReference type="PANTHER" id="PTHR43857">
    <property type="entry name" value="BLR7761 PROTEIN"/>
    <property type="match status" value="1"/>
</dbReference>
<dbReference type="Proteomes" id="UP000094412">
    <property type="component" value="Unassembled WGS sequence"/>
</dbReference>
<proteinExistence type="predicted"/>
<protein>
    <submittedName>
        <fullName evidence="1">Enamine deaminase RidA</fullName>
    </submittedName>
</protein>
<comment type="caution">
    <text evidence="1">The sequence shown here is derived from an EMBL/GenBank/DDBJ whole genome shotgun (WGS) entry which is preliminary data.</text>
</comment>
<dbReference type="InterPro" id="IPR006175">
    <property type="entry name" value="YjgF/YER057c/UK114"/>
</dbReference>
<dbReference type="SUPFAM" id="SSF55298">
    <property type="entry name" value="YjgF-like"/>
    <property type="match status" value="1"/>
</dbReference>
<organism evidence="1 2">
    <name type="scientific">Mesorhizobium hungaricum</name>
    <dbReference type="NCBI Taxonomy" id="1566387"/>
    <lineage>
        <taxon>Bacteria</taxon>
        <taxon>Pseudomonadati</taxon>
        <taxon>Pseudomonadota</taxon>
        <taxon>Alphaproteobacteria</taxon>
        <taxon>Hyphomicrobiales</taxon>
        <taxon>Phyllobacteriaceae</taxon>
        <taxon>Mesorhizobium</taxon>
    </lineage>
</organism>
<dbReference type="AlphaFoldDB" id="A0A1C2DVE8"/>
<sequence>MNVTVKPEHKAATTPHRVLQPEGWAKPIGYANGMEARGRTIFVGGQIGWNSQCKFEAHDLPGQIRQTLENIVAILREGGAGPEHVTTMTWYVLDRKAYSASLKEIGAAWKATMGRNFPAMAVVQVSGLVEDEALVEIQATAVVPD</sequence>
<dbReference type="STRING" id="1566387.QV13_10785"/>
<gene>
    <name evidence="1" type="ORF">QV13_10785</name>
</gene>
<keyword evidence="2" id="KW-1185">Reference proteome</keyword>
<dbReference type="PANTHER" id="PTHR43857:SF1">
    <property type="entry name" value="YJGH FAMILY PROTEIN"/>
    <property type="match status" value="1"/>
</dbReference>
<evidence type="ECO:0000313" key="1">
    <source>
        <dbReference type="EMBL" id="OCX18724.1"/>
    </source>
</evidence>
<dbReference type="OrthoDB" id="9803101at2"/>
<dbReference type="Pfam" id="PF01042">
    <property type="entry name" value="Ribonuc_L-PSP"/>
    <property type="match status" value="1"/>
</dbReference>
<dbReference type="CDD" id="cd00448">
    <property type="entry name" value="YjgF_YER057c_UK114_family"/>
    <property type="match status" value="1"/>
</dbReference>
<evidence type="ECO:0000313" key="2">
    <source>
        <dbReference type="Proteomes" id="UP000094412"/>
    </source>
</evidence>